<accession>A0A4R5UHD4</accession>
<dbReference type="RefSeq" id="WP_133316786.1">
    <property type="nucleotide sequence ID" value="NZ_SMTL01000003.1"/>
</dbReference>
<sequence length="90" mass="9487">MPQPVERMVLRRYQGSAGSRLGAAVTLRALGVLLRDHPKAALDIAGAGLAQAGRSGFEEVKKAVLPSGHDTIQEDPSPENEGQKTKPEAS</sequence>
<dbReference type="AlphaFoldDB" id="A0A4R5UHD4"/>
<keyword evidence="3" id="KW-1185">Reference proteome</keyword>
<dbReference type="OrthoDB" id="8410945at2"/>
<dbReference type="Proteomes" id="UP000295238">
    <property type="component" value="Unassembled WGS sequence"/>
</dbReference>
<dbReference type="EMBL" id="SMTL01000003">
    <property type="protein sequence ID" value="TDK35364.1"/>
    <property type="molecule type" value="Genomic_DNA"/>
</dbReference>
<protein>
    <submittedName>
        <fullName evidence="2">Uncharacterized protein</fullName>
    </submittedName>
</protein>
<evidence type="ECO:0000313" key="3">
    <source>
        <dbReference type="Proteomes" id="UP000295238"/>
    </source>
</evidence>
<organism evidence="2 3">
    <name type="scientific">Rhizobium deserti</name>
    <dbReference type="NCBI Taxonomy" id="2547961"/>
    <lineage>
        <taxon>Bacteria</taxon>
        <taxon>Pseudomonadati</taxon>
        <taxon>Pseudomonadota</taxon>
        <taxon>Alphaproteobacteria</taxon>
        <taxon>Hyphomicrobiales</taxon>
        <taxon>Rhizobiaceae</taxon>
        <taxon>Rhizobium/Agrobacterium group</taxon>
        <taxon>Rhizobium</taxon>
    </lineage>
</organism>
<gene>
    <name evidence="2" type="ORF">E2F50_14050</name>
</gene>
<reference evidence="2 3" key="1">
    <citation type="submission" date="2019-03" db="EMBL/GenBank/DDBJ databases">
        <title>Rhizobium sp. nov., an bacterium isolated from biocrust in Mu Us Desert.</title>
        <authorList>
            <person name="Lixiong L."/>
        </authorList>
    </citation>
    <scope>NUCLEOTIDE SEQUENCE [LARGE SCALE GENOMIC DNA]</scope>
    <source>
        <strain evidence="2 3">SPY-1</strain>
    </source>
</reference>
<name>A0A4R5UHD4_9HYPH</name>
<feature type="compositionally biased region" description="Basic and acidic residues" evidence="1">
    <location>
        <begin position="81"/>
        <end position="90"/>
    </location>
</feature>
<evidence type="ECO:0000313" key="2">
    <source>
        <dbReference type="EMBL" id="TDK35364.1"/>
    </source>
</evidence>
<proteinExistence type="predicted"/>
<comment type="caution">
    <text evidence="2">The sequence shown here is derived from an EMBL/GenBank/DDBJ whole genome shotgun (WGS) entry which is preliminary data.</text>
</comment>
<feature type="region of interest" description="Disordered" evidence="1">
    <location>
        <begin position="63"/>
        <end position="90"/>
    </location>
</feature>
<evidence type="ECO:0000256" key="1">
    <source>
        <dbReference type="SAM" id="MobiDB-lite"/>
    </source>
</evidence>